<reference evidence="1" key="1">
    <citation type="journal article" date="2023" name="G3 (Bethesda)">
        <title>Whole genome assembly and annotation of the endangered Caribbean coral Acropora cervicornis.</title>
        <authorList>
            <person name="Selwyn J.D."/>
            <person name="Vollmer S.V."/>
        </authorList>
    </citation>
    <scope>NUCLEOTIDE SEQUENCE</scope>
    <source>
        <strain evidence="1">K2</strain>
    </source>
</reference>
<reference evidence="1" key="2">
    <citation type="journal article" date="2023" name="Science">
        <title>Genomic signatures of disease resistance in endangered staghorn corals.</title>
        <authorList>
            <person name="Vollmer S.V."/>
            <person name="Selwyn J.D."/>
            <person name="Despard B.A."/>
            <person name="Roesel C.L."/>
        </authorList>
    </citation>
    <scope>NUCLEOTIDE SEQUENCE</scope>
    <source>
        <strain evidence="1">K2</strain>
    </source>
</reference>
<comment type="caution">
    <text evidence="1">The sequence shown here is derived from an EMBL/GenBank/DDBJ whole genome shotgun (WGS) entry which is preliminary data.</text>
</comment>
<accession>A0AAD9QPA6</accession>
<dbReference type="EMBL" id="JARQWQ010000021">
    <property type="protein sequence ID" value="KAK2565004.1"/>
    <property type="molecule type" value="Genomic_DNA"/>
</dbReference>
<name>A0AAD9QPA6_ACRCE</name>
<sequence length="121" mass="14156">MADTIRSNVATFNKCLQNIDEAKVLIYESQILIYGIRDEENESDAIFDQMEHVGMLMYVIAPHQKQLRCLIRNPKEYSRKCEDLPVKHDFKQNPTLKSLKNWWIDETVTTQTKPTIITANQ</sequence>
<keyword evidence="2" id="KW-1185">Reference proteome</keyword>
<dbReference type="Proteomes" id="UP001249851">
    <property type="component" value="Unassembled WGS sequence"/>
</dbReference>
<protein>
    <submittedName>
        <fullName evidence="1">Uncharacterized protein</fullName>
    </submittedName>
</protein>
<organism evidence="1 2">
    <name type="scientific">Acropora cervicornis</name>
    <name type="common">Staghorn coral</name>
    <dbReference type="NCBI Taxonomy" id="6130"/>
    <lineage>
        <taxon>Eukaryota</taxon>
        <taxon>Metazoa</taxon>
        <taxon>Cnidaria</taxon>
        <taxon>Anthozoa</taxon>
        <taxon>Hexacorallia</taxon>
        <taxon>Scleractinia</taxon>
        <taxon>Astrocoeniina</taxon>
        <taxon>Acroporidae</taxon>
        <taxon>Acropora</taxon>
    </lineage>
</organism>
<evidence type="ECO:0000313" key="2">
    <source>
        <dbReference type="Proteomes" id="UP001249851"/>
    </source>
</evidence>
<dbReference type="AlphaFoldDB" id="A0AAD9QPA6"/>
<evidence type="ECO:0000313" key="1">
    <source>
        <dbReference type="EMBL" id="KAK2565004.1"/>
    </source>
</evidence>
<proteinExistence type="predicted"/>
<gene>
    <name evidence="1" type="ORF">P5673_011718</name>
</gene>